<dbReference type="GeneID" id="63739745"/>
<dbReference type="Proteomes" id="UP000030816">
    <property type="component" value="Unassembled WGS sequence"/>
</dbReference>
<dbReference type="CDD" id="cd02440">
    <property type="entry name" value="AdoMet_MTases"/>
    <property type="match status" value="1"/>
</dbReference>
<dbReference type="GO" id="GO:0032259">
    <property type="term" value="P:methylation"/>
    <property type="evidence" value="ECO:0007669"/>
    <property type="project" value="UniProtKB-KW"/>
</dbReference>
<keyword evidence="1" id="KW-0808">Transferase</keyword>
<dbReference type="HOGENOM" id="CLU_010595_2_0_1"/>
<dbReference type="Gene3D" id="3.40.50.150">
    <property type="entry name" value="Vaccinia Virus protein VP39"/>
    <property type="match status" value="1"/>
</dbReference>
<keyword evidence="2" id="KW-1185">Reference proteome</keyword>
<dbReference type="Pfam" id="PF13489">
    <property type="entry name" value="Methyltransf_23"/>
    <property type="match status" value="1"/>
</dbReference>
<dbReference type="SUPFAM" id="SSF53335">
    <property type="entry name" value="S-adenosyl-L-methionine-dependent methyltransferases"/>
    <property type="match status" value="1"/>
</dbReference>
<gene>
    <name evidence="1" type="ORF">MAM_05290</name>
</gene>
<name>A0A0B2WT10_METAS</name>
<dbReference type="OrthoDB" id="2013972at2759"/>
<dbReference type="InterPro" id="IPR029063">
    <property type="entry name" value="SAM-dependent_MTases_sf"/>
</dbReference>
<reference evidence="1 2" key="1">
    <citation type="journal article" date="2014" name="Proc. Natl. Acad. Sci. U.S.A.">
        <title>Trajectory and genomic determinants of fungal-pathogen speciation and host adaptation.</title>
        <authorList>
            <person name="Hu X."/>
            <person name="Xiao G."/>
            <person name="Zheng P."/>
            <person name="Shang Y."/>
            <person name="Su Y."/>
            <person name="Zhang X."/>
            <person name="Liu X."/>
            <person name="Zhan S."/>
            <person name="St Leger R.J."/>
            <person name="Wang C."/>
        </authorList>
    </citation>
    <scope>NUCLEOTIDE SEQUENCE [LARGE SCALE GENOMIC DNA]</scope>
    <source>
        <strain evidence="1 2">ARSEF 1941</strain>
    </source>
</reference>
<comment type="caution">
    <text evidence="1">The sequence shown here is derived from an EMBL/GenBank/DDBJ whole genome shotgun (WGS) entry which is preliminary data.</text>
</comment>
<evidence type="ECO:0000313" key="2">
    <source>
        <dbReference type="Proteomes" id="UP000030816"/>
    </source>
</evidence>
<dbReference type="GO" id="GO:0008168">
    <property type="term" value="F:methyltransferase activity"/>
    <property type="evidence" value="ECO:0007669"/>
    <property type="project" value="UniProtKB-KW"/>
</dbReference>
<dbReference type="AlphaFoldDB" id="A0A0B2WT10"/>
<evidence type="ECO:0000313" key="1">
    <source>
        <dbReference type="EMBL" id="KHN96734.1"/>
    </source>
</evidence>
<dbReference type="EMBL" id="AZHE01000013">
    <property type="protein sequence ID" value="KHN96734.1"/>
    <property type="molecule type" value="Genomic_DNA"/>
</dbReference>
<organism evidence="1 2">
    <name type="scientific">Metarhizium album (strain ARSEF 1941)</name>
    <dbReference type="NCBI Taxonomy" id="1081103"/>
    <lineage>
        <taxon>Eukaryota</taxon>
        <taxon>Fungi</taxon>
        <taxon>Dikarya</taxon>
        <taxon>Ascomycota</taxon>
        <taxon>Pezizomycotina</taxon>
        <taxon>Sordariomycetes</taxon>
        <taxon>Hypocreomycetidae</taxon>
        <taxon>Hypocreales</taxon>
        <taxon>Clavicipitaceae</taxon>
        <taxon>Metarhizium</taxon>
    </lineage>
</organism>
<sequence>MSQNSNSAAPIHGTVEKYGRFYGLWRYEKYLLPIDAEELDRLDMSHKFFTVARNYALYSPRLTDQRPLRVLDLGTGTGIWAISFAEAHRHQPEIQAVDLHLIQPARIPRGMTTIQFDIEDENWDVLMTNCDIVYLRALYGSIHPSSWPSIYRNIFNHLLPRSGYVEHVEIDWVARWEGNDIPRQSAVNEWSDLLLRSLERFDRDARIDSAAIRRTIEGAGFVDFEEVTIPCYMTPWMENEQAQDTARWFNVSFCQGLVAMSLRPMIEGLGKEDRFVHDLCRRVHEEVCQLRHHVYFTM</sequence>
<keyword evidence="1" id="KW-0489">Methyltransferase</keyword>
<protein>
    <submittedName>
        <fullName evidence="1">Methyltransferase LaeA</fullName>
    </submittedName>
</protein>
<dbReference type="RefSeq" id="XP_040677800.1">
    <property type="nucleotide sequence ID" value="XM_040824088.1"/>
</dbReference>
<dbReference type="STRING" id="1081103.A0A0B2WT10"/>
<proteinExistence type="predicted"/>
<accession>A0A0B2WT10</accession>